<proteinExistence type="predicted"/>
<evidence type="ECO:0000256" key="4">
    <source>
        <dbReference type="ARBA" id="ARBA00023136"/>
    </source>
</evidence>
<dbReference type="Proteomes" id="UP000001646">
    <property type="component" value="Unplaced"/>
</dbReference>
<keyword evidence="8" id="KW-1185">Reference proteome</keyword>
<accession>R4GA32</accession>
<sequence length="126" mass="14391">HTPSMFAKYFLQLLSIIFITLIFILWAVFAPASIPHDSLGPLGIFTKFLVEKNNVLLKIGYFIHWTIHLGEGIYALKLCTNKGITDSITQLLWFVQTVAFGIFSLNHLTTYKPRRKASDGYKQKTK</sequence>
<keyword evidence="4 6" id="KW-0472">Membrane</keyword>
<evidence type="ECO:0000313" key="7">
    <source>
        <dbReference type="Ensembl" id="ENSACAP00000022112.2"/>
    </source>
</evidence>
<keyword evidence="3 6" id="KW-1133">Transmembrane helix</keyword>
<evidence type="ECO:0000256" key="2">
    <source>
        <dbReference type="ARBA" id="ARBA00022692"/>
    </source>
</evidence>
<evidence type="ECO:0000256" key="1">
    <source>
        <dbReference type="ARBA" id="ARBA00004141"/>
    </source>
</evidence>
<comment type="subcellular location">
    <subcellularLocation>
        <location evidence="1">Membrane</location>
        <topology evidence="1">Multi-pass membrane protein</topology>
    </subcellularLocation>
</comment>
<dbReference type="eggNOG" id="ENOG502S4F5">
    <property type="taxonomic scope" value="Eukaryota"/>
</dbReference>
<dbReference type="Ensembl" id="ENSACAT00000029530.2">
    <property type="protein sequence ID" value="ENSACAP00000022112.2"/>
    <property type="gene ID" value="ENSACAG00000029541.2"/>
</dbReference>
<dbReference type="InParanoid" id="R4GA32"/>
<keyword evidence="2 6" id="KW-0812">Transmembrane</keyword>
<dbReference type="STRING" id="28377.ENSACAP00000022112"/>
<dbReference type="PANTHER" id="PTHR34104:SF3">
    <property type="entry name" value="TRANSMEMBRANE PROTEIN 254"/>
    <property type="match status" value="1"/>
</dbReference>
<evidence type="ECO:0000256" key="6">
    <source>
        <dbReference type="SAM" id="Phobius"/>
    </source>
</evidence>
<dbReference type="PANTHER" id="PTHR34104">
    <property type="entry name" value="TRANSMEMBRANE PROTEIN 254"/>
    <property type="match status" value="1"/>
</dbReference>
<reference evidence="7" key="2">
    <citation type="submission" date="2025-08" db="UniProtKB">
        <authorList>
            <consortium name="Ensembl"/>
        </authorList>
    </citation>
    <scope>IDENTIFICATION</scope>
</reference>
<dbReference type="Bgee" id="ENSACAG00000029541">
    <property type="expression patterns" value="Expressed in adrenal gland and 13 other cell types or tissues"/>
</dbReference>
<evidence type="ECO:0000256" key="5">
    <source>
        <dbReference type="ARBA" id="ARBA00034834"/>
    </source>
</evidence>
<dbReference type="GeneTree" id="ENSGT00390000016042"/>
<name>R4GA32_ANOCA</name>
<dbReference type="InterPro" id="IPR028110">
    <property type="entry name" value="TMEM254"/>
</dbReference>
<evidence type="ECO:0000313" key="8">
    <source>
        <dbReference type="Proteomes" id="UP000001646"/>
    </source>
</evidence>
<reference evidence="7" key="1">
    <citation type="submission" date="2009-12" db="EMBL/GenBank/DDBJ databases">
        <title>The Genome Sequence of Anolis carolinensis (Green Anole Lizard).</title>
        <authorList>
            <consortium name="The Genome Sequencing Platform"/>
            <person name="Di Palma F."/>
            <person name="Alfoldi J."/>
            <person name="Heiman D."/>
            <person name="Young S."/>
            <person name="Grabherr M."/>
            <person name="Johnson J."/>
            <person name="Lander E.S."/>
            <person name="Lindblad-Toh K."/>
        </authorList>
    </citation>
    <scope>NUCLEOTIDE SEQUENCE [LARGE SCALE GENOMIC DNA]</scope>
    <source>
        <strain evidence="7">JBL SC #1</strain>
    </source>
</reference>
<organism evidence="7 8">
    <name type="scientific">Anolis carolinensis</name>
    <name type="common">Green anole</name>
    <name type="synonym">American chameleon</name>
    <dbReference type="NCBI Taxonomy" id="28377"/>
    <lineage>
        <taxon>Eukaryota</taxon>
        <taxon>Metazoa</taxon>
        <taxon>Chordata</taxon>
        <taxon>Craniata</taxon>
        <taxon>Vertebrata</taxon>
        <taxon>Euteleostomi</taxon>
        <taxon>Lepidosauria</taxon>
        <taxon>Squamata</taxon>
        <taxon>Bifurcata</taxon>
        <taxon>Unidentata</taxon>
        <taxon>Episquamata</taxon>
        <taxon>Toxicofera</taxon>
        <taxon>Iguania</taxon>
        <taxon>Dactyloidae</taxon>
        <taxon>Anolis</taxon>
    </lineage>
</organism>
<dbReference type="HOGENOM" id="CLU_150378_0_0_1"/>
<dbReference type="AlphaFoldDB" id="R4GA32"/>
<reference evidence="7" key="3">
    <citation type="submission" date="2025-09" db="UniProtKB">
        <authorList>
            <consortium name="Ensembl"/>
        </authorList>
    </citation>
    <scope>IDENTIFICATION</scope>
</reference>
<protein>
    <recommendedName>
        <fullName evidence="5">Transmembrane protein 254</fullName>
    </recommendedName>
</protein>
<evidence type="ECO:0000256" key="3">
    <source>
        <dbReference type="ARBA" id="ARBA00022989"/>
    </source>
</evidence>
<dbReference type="Pfam" id="PF14934">
    <property type="entry name" value="TMEM254"/>
    <property type="match status" value="1"/>
</dbReference>
<feature type="transmembrane region" description="Helical" evidence="6">
    <location>
        <begin position="88"/>
        <end position="108"/>
    </location>
</feature>
<feature type="transmembrane region" description="Helical" evidence="6">
    <location>
        <begin position="12"/>
        <end position="34"/>
    </location>
</feature>
<dbReference type="GO" id="GO:0016020">
    <property type="term" value="C:membrane"/>
    <property type="evidence" value="ECO:0007669"/>
    <property type="project" value="UniProtKB-SubCell"/>
</dbReference>